<dbReference type="Proteomes" id="UP001054252">
    <property type="component" value="Unassembled WGS sequence"/>
</dbReference>
<sequence length="37" mass="4452">MYKRRGTFGFWGKRIEEEILRENWEKIKGAGKRVGKP</sequence>
<keyword evidence="2" id="KW-1185">Reference proteome</keyword>
<accession>A0AAV5KI55</accession>
<evidence type="ECO:0000313" key="2">
    <source>
        <dbReference type="Proteomes" id="UP001054252"/>
    </source>
</evidence>
<name>A0AAV5KI55_9ROSI</name>
<dbReference type="AlphaFoldDB" id="A0AAV5KI55"/>
<protein>
    <submittedName>
        <fullName evidence="1">Uncharacterized protein</fullName>
    </submittedName>
</protein>
<dbReference type="EMBL" id="BPVZ01000065">
    <property type="protein sequence ID" value="GKV24215.1"/>
    <property type="molecule type" value="Genomic_DNA"/>
</dbReference>
<organism evidence="1 2">
    <name type="scientific">Rubroshorea leprosula</name>
    <dbReference type="NCBI Taxonomy" id="152421"/>
    <lineage>
        <taxon>Eukaryota</taxon>
        <taxon>Viridiplantae</taxon>
        <taxon>Streptophyta</taxon>
        <taxon>Embryophyta</taxon>
        <taxon>Tracheophyta</taxon>
        <taxon>Spermatophyta</taxon>
        <taxon>Magnoliopsida</taxon>
        <taxon>eudicotyledons</taxon>
        <taxon>Gunneridae</taxon>
        <taxon>Pentapetalae</taxon>
        <taxon>rosids</taxon>
        <taxon>malvids</taxon>
        <taxon>Malvales</taxon>
        <taxon>Dipterocarpaceae</taxon>
        <taxon>Rubroshorea</taxon>
    </lineage>
</organism>
<comment type="caution">
    <text evidence="1">The sequence shown here is derived from an EMBL/GenBank/DDBJ whole genome shotgun (WGS) entry which is preliminary data.</text>
</comment>
<proteinExistence type="predicted"/>
<reference evidence="1 2" key="1">
    <citation type="journal article" date="2021" name="Commun. Biol.">
        <title>The genome of Shorea leprosula (Dipterocarpaceae) highlights the ecological relevance of drought in aseasonal tropical rainforests.</title>
        <authorList>
            <person name="Ng K.K.S."/>
            <person name="Kobayashi M.J."/>
            <person name="Fawcett J.A."/>
            <person name="Hatakeyama M."/>
            <person name="Paape T."/>
            <person name="Ng C.H."/>
            <person name="Ang C.C."/>
            <person name="Tnah L.H."/>
            <person name="Lee C.T."/>
            <person name="Nishiyama T."/>
            <person name="Sese J."/>
            <person name="O'Brien M.J."/>
            <person name="Copetti D."/>
            <person name="Mohd Noor M.I."/>
            <person name="Ong R.C."/>
            <person name="Putra M."/>
            <person name="Sireger I.Z."/>
            <person name="Indrioko S."/>
            <person name="Kosugi Y."/>
            <person name="Izuno A."/>
            <person name="Isagi Y."/>
            <person name="Lee S.L."/>
            <person name="Shimizu K.K."/>
        </authorList>
    </citation>
    <scope>NUCLEOTIDE SEQUENCE [LARGE SCALE GENOMIC DNA]</scope>
    <source>
        <strain evidence="1">214</strain>
    </source>
</reference>
<gene>
    <name evidence="1" type="ORF">SLEP1_g33852</name>
</gene>
<evidence type="ECO:0000313" key="1">
    <source>
        <dbReference type="EMBL" id="GKV24215.1"/>
    </source>
</evidence>